<reference evidence="2" key="1">
    <citation type="submission" date="2021-02" db="EMBL/GenBank/DDBJ databases">
        <authorList>
            <person name="Nowell W R."/>
        </authorList>
    </citation>
    <scope>NUCLEOTIDE SEQUENCE</scope>
</reference>
<name>A0A814JLM3_9BILA</name>
<accession>A0A814JLM3</accession>
<dbReference type="Proteomes" id="UP000681722">
    <property type="component" value="Unassembled WGS sequence"/>
</dbReference>
<evidence type="ECO:0000313" key="3">
    <source>
        <dbReference type="EMBL" id="CAF3809179.1"/>
    </source>
</evidence>
<dbReference type="PROSITE" id="PS50181">
    <property type="entry name" value="FBOX"/>
    <property type="match status" value="1"/>
</dbReference>
<gene>
    <name evidence="2" type="ORF">GPM918_LOCUS15668</name>
    <name evidence="3" type="ORF">SRO942_LOCUS15668</name>
</gene>
<proteinExistence type="predicted"/>
<protein>
    <recommendedName>
        <fullName evidence="1">F-box domain-containing protein</fullName>
    </recommendedName>
</protein>
<evidence type="ECO:0000313" key="2">
    <source>
        <dbReference type="EMBL" id="CAF1038782.1"/>
    </source>
</evidence>
<evidence type="ECO:0000259" key="1">
    <source>
        <dbReference type="PROSITE" id="PS50181"/>
    </source>
</evidence>
<comment type="caution">
    <text evidence="2">The sequence shown here is derived from an EMBL/GenBank/DDBJ whole genome shotgun (WGS) entry which is preliminary data.</text>
</comment>
<sequence length="507" mass="59436">MEGEKLGSISPSSARCRSQLDSGNMSMQLYAQPTQLLILPTELFDIILTYLDPLEILYSFSNLHPRLTSLIHPFVEPIDLTRSDKNILHLYLSSIRHLITTIKFDFKQLDETFLSPKIFNIIELFPCLYGVVLVNIPSNQRKYPSYIKIFKKLLSSLKMNFDFSTIIIDRHLSSQLFKNDCHLQFLTIEGISLAIDINNIQPSGIKELTCQLEYQHHLNILCENLPRLQYLNVQIDKSDQQKNYNIIKQQRLSPFLNQFIITGTYIDYDSLELLIIKYYQSLEYLTLKIRFNNSQFINGHRLKNSLLFKLTNLKRIDFYIKLCVLKRTIDLNRLISTFKTFNYSVICYHGATDKTCTILSNPADFNDCFYIIQNNIVKYCSNMNTFDIKMNKIQTLMLNDRVPLTMELFKFIHDTFLNLEILKINIENGLDSDILTDRKLLLETIIILEIIGSCDYITLKRLLLMTSNIKTLKINDLKLLTFIRRLLDDDDVNLYKLRKQMKVFSQR</sequence>
<dbReference type="Proteomes" id="UP000663829">
    <property type="component" value="Unassembled WGS sequence"/>
</dbReference>
<organism evidence="2 4">
    <name type="scientific">Didymodactylos carnosus</name>
    <dbReference type="NCBI Taxonomy" id="1234261"/>
    <lineage>
        <taxon>Eukaryota</taxon>
        <taxon>Metazoa</taxon>
        <taxon>Spiralia</taxon>
        <taxon>Gnathifera</taxon>
        <taxon>Rotifera</taxon>
        <taxon>Eurotatoria</taxon>
        <taxon>Bdelloidea</taxon>
        <taxon>Philodinida</taxon>
        <taxon>Philodinidae</taxon>
        <taxon>Didymodactylos</taxon>
    </lineage>
</organism>
<dbReference type="EMBL" id="CAJOBC010003974">
    <property type="protein sequence ID" value="CAF3809179.1"/>
    <property type="molecule type" value="Genomic_DNA"/>
</dbReference>
<dbReference type="EMBL" id="CAJNOQ010003974">
    <property type="protein sequence ID" value="CAF1038782.1"/>
    <property type="molecule type" value="Genomic_DNA"/>
</dbReference>
<evidence type="ECO:0000313" key="4">
    <source>
        <dbReference type="Proteomes" id="UP000663829"/>
    </source>
</evidence>
<dbReference type="AlphaFoldDB" id="A0A814JLM3"/>
<feature type="domain" description="F-box" evidence="1">
    <location>
        <begin position="33"/>
        <end position="71"/>
    </location>
</feature>
<dbReference type="InterPro" id="IPR001810">
    <property type="entry name" value="F-box_dom"/>
</dbReference>
<keyword evidence="4" id="KW-1185">Reference proteome</keyword>